<evidence type="ECO:0000313" key="2">
    <source>
        <dbReference type="EMBL" id="OQR83045.1"/>
    </source>
</evidence>
<gene>
    <name evidence="2" type="ORF">ACHHYP_15149</name>
</gene>
<dbReference type="Proteomes" id="UP000243579">
    <property type="component" value="Unassembled WGS sequence"/>
</dbReference>
<dbReference type="PANTHER" id="PTHR12959">
    <property type="entry name" value="GPI TRANSAMIDASE COMPONENT PIG-T-RELATED"/>
    <property type="match status" value="1"/>
</dbReference>
<dbReference type="PANTHER" id="PTHR12959:SF11">
    <property type="entry name" value="GPI TRANSAMIDASE COMPONENT PIG-T"/>
    <property type="match status" value="1"/>
</dbReference>
<proteinExistence type="predicted"/>
<keyword evidence="1" id="KW-0732">Signal</keyword>
<dbReference type="EMBL" id="JNBR01002403">
    <property type="protein sequence ID" value="OQR83045.1"/>
    <property type="molecule type" value="Genomic_DNA"/>
</dbReference>
<feature type="chain" id="PRO_5012099506" evidence="1">
    <location>
        <begin position="21"/>
        <end position="498"/>
    </location>
</feature>
<dbReference type="STRING" id="1202772.A0A1V9YBD6"/>
<dbReference type="Pfam" id="PF04113">
    <property type="entry name" value="Gpi16"/>
    <property type="match status" value="2"/>
</dbReference>
<comment type="caution">
    <text evidence="2">The sequence shown here is derived from an EMBL/GenBank/DDBJ whole genome shotgun (WGS) entry which is preliminary data.</text>
</comment>
<dbReference type="InterPro" id="IPR007245">
    <property type="entry name" value="PIG-T"/>
</dbReference>
<dbReference type="GO" id="GO:0016255">
    <property type="term" value="P:attachment of GPI anchor to protein"/>
    <property type="evidence" value="ECO:0007669"/>
    <property type="project" value="InterPro"/>
</dbReference>
<accession>A0A1V9YBD6</accession>
<protein>
    <submittedName>
        <fullName evidence="2">GPI transamidase component</fullName>
    </submittedName>
</protein>
<sequence>MRTLTLVTAVAVALVASAVAERNFTEDVLLRPLPGLGKVVAHFRFKQGAAGSTVPSEQHFGSFPKHIRQVMHKFDVDAFQLTFTNGLWRHGQWGEALGHGPFGALLEANVPSEAAFQGLAQTLAGIFSASLNKMNARAVNTKGSFAYQANLAREELCTENLSPWLKLLPCRAHAGLGTFVHPLHVLDSDFISMSVRVTRDLAMEQSLTFVKRVDGHDWTLASLLGAASTTVCPLATQSSVTTELSTDKSSALMLPPTTVERHRNAYRHIVPLATVSSVDAPWLAAPAPAAAKSTWSSVSAHRYLTGYGQVRGGIAIALHNRDTKTPVRVSYDETIPWYLRVYFSTLRVALNGRLLTSSEYALEMTPASRTGSPGHLRLVLELPPKSRIDIGYAFDKAFLPLEAHPPDANRGFDVAAARVRVDRGKATTTLYTEPLLVPLPTPDFSMPYNVICLTSTVVSMTLGSLVNTLLRHERKKTNIAKLFDVLKQLFRKIKPKQA</sequence>
<organism evidence="2 3">
    <name type="scientific">Achlya hypogyna</name>
    <name type="common">Oomycete</name>
    <name type="synonym">Protoachlya hypogyna</name>
    <dbReference type="NCBI Taxonomy" id="1202772"/>
    <lineage>
        <taxon>Eukaryota</taxon>
        <taxon>Sar</taxon>
        <taxon>Stramenopiles</taxon>
        <taxon>Oomycota</taxon>
        <taxon>Saprolegniomycetes</taxon>
        <taxon>Saprolegniales</taxon>
        <taxon>Achlyaceae</taxon>
        <taxon>Achlya</taxon>
    </lineage>
</organism>
<dbReference type="OrthoDB" id="331263at2759"/>
<dbReference type="GO" id="GO:0042765">
    <property type="term" value="C:GPI-anchor transamidase complex"/>
    <property type="evidence" value="ECO:0007669"/>
    <property type="project" value="InterPro"/>
</dbReference>
<dbReference type="AlphaFoldDB" id="A0A1V9YBD6"/>
<feature type="signal peptide" evidence="1">
    <location>
        <begin position="1"/>
        <end position="20"/>
    </location>
</feature>
<name>A0A1V9YBD6_ACHHY</name>
<reference evidence="2 3" key="1">
    <citation type="journal article" date="2014" name="Genome Biol. Evol.">
        <title>The secreted proteins of Achlya hypogyna and Thraustotheca clavata identify the ancestral oomycete secretome and reveal gene acquisitions by horizontal gene transfer.</title>
        <authorList>
            <person name="Misner I."/>
            <person name="Blouin N."/>
            <person name="Leonard G."/>
            <person name="Richards T.A."/>
            <person name="Lane C.E."/>
        </authorList>
    </citation>
    <scope>NUCLEOTIDE SEQUENCE [LARGE SCALE GENOMIC DNA]</scope>
    <source>
        <strain evidence="2 3">ATCC 48635</strain>
    </source>
</reference>
<keyword evidence="3" id="KW-1185">Reference proteome</keyword>
<evidence type="ECO:0000256" key="1">
    <source>
        <dbReference type="SAM" id="SignalP"/>
    </source>
</evidence>
<evidence type="ECO:0000313" key="3">
    <source>
        <dbReference type="Proteomes" id="UP000243579"/>
    </source>
</evidence>